<accession>A0A2H0DTE3</accession>
<dbReference type="Proteomes" id="UP000231136">
    <property type="component" value="Unassembled WGS sequence"/>
</dbReference>
<protein>
    <submittedName>
        <fullName evidence="1">Uncharacterized protein</fullName>
    </submittedName>
</protein>
<name>A0A2H0DTE3_9BACT</name>
<proteinExistence type="predicted"/>
<evidence type="ECO:0000313" key="1">
    <source>
        <dbReference type="EMBL" id="PIP85341.1"/>
    </source>
</evidence>
<comment type="caution">
    <text evidence="1">The sequence shown here is derived from an EMBL/GenBank/DDBJ whole genome shotgun (WGS) entry which is preliminary data.</text>
</comment>
<dbReference type="EMBL" id="PCTR01000137">
    <property type="protein sequence ID" value="PIP85341.1"/>
    <property type="molecule type" value="Genomic_DNA"/>
</dbReference>
<reference evidence="1 2" key="1">
    <citation type="submission" date="2017-09" db="EMBL/GenBank/DDBJ databases">
        <title>Depth-based differentiation of microbial function through sediment-hosted aquifers and enrichment of novel symbionts in the deep terrestrial subsurface.</title>
        <authorList>
            <person name="Probst A.J."/>
            <person name="Ladd B."/>
            <person name="Jarett J.K."/>
            <person name="Geller-Mcgrath D.E."/>
            <person name="Sieber C.M."/>
            <person name="Emerson J.B."/>
            <person name="Anantharaman K."/>
            <person name="Thomas B.C."/>
            <person name="Malmstrom R."/>
            <person name="Stieglmeier M."/>
            <person name="Klingl A."/>
            <person name="Woyke T."/>
            <person name="Ryan C.M."/>
            <person name="Banfield J.F."/>
        </authorList>
    </citation>
    <scope>NUCLEOTIDE SEQUENCE [LARGE SCALE GENOMIC DNA]</scope>
    <source>
        <strain evidence="1">CG22_combo_CG10-13_8_21_14_all_43_12</strain>
    </source>
</reference>
<organism evidence="1 2">
    <name type="scientific">Candidatus Collierbacteria bacterium CG22_combo_CG10-13_8_21_14_all_43_12</name>
    <dbReference type="NCBI Taxonomy" id="1974537"/>
    <lineage>
        <taxon>Bacteria</taxon>
        <taxon>Candidatus Collieribacteriota</taxon>
    </lineage>
</organism>
<sequence>MSDPKEGRSDERKAEIDNVIGEEMDDYSPTLFITAGFFGKVNSKKGSISQLLPKKLLTWHKES</sequence>
<dbReference type="AlphaFoldDB" id="A0A2H0DTE3"/>
<gene>
    <name evidence="1" type="ORF">COW83_04640</name>
</gene>
<evidence type="ECO:0000313" key="2">
    <source>
        <dbReference type="Proteomes" id="UP000231136"/>
    </source>
</evidence>